<dbReference type="PANTHER" id="PTHR15893">
    <property type="entry name" value="RIBOSOMAL PROTEIN L27"/>
    <property type="match status" value="1"/>
</dbReference>
<dbReference type="SUPFAM" id="SSF110324">
    <property type="entry name" value="Ribosomal L27 protein-like"/>
    <property type="match status" value="1"/>
</dbReference>
<dbReference type="AlphaFoldDB" id="A0A1B7TJY9"/>
<dbReference type="EMBL" id="LXPE01000001">
    <property type="protein sequence ID" value="OBA29061.1"/>
    <property type="molecule type" value="Genomic_DNA"/>
</dbReference>
<dbReference type="InterPro" id="IPR001684">
    <property type="entry name" value="Ribosomal_bL27"/>
</dbReference>
<keyword evidence="5" id="KW-0687">Ribonucleoprotein</keyword>
<dbReference type="GO" id="GO:0003735">
    <property type="term" value="F:structural constituent of ribosome"/>
    <property type="evidence" value="ECO:0007669"/>
    <property type="project" value="InterPro"/>
</dbReference>
<keyword evidence="10" id="KW-1185">Reference proteome</keyword>
<dbReference type="GO" id="GO:0006412">
    <property type="term" value="P:translation"/>
    <property type="evidence" value="ECO:0007669"/>
    <property type="project" value="InterPro"/>
</dbReference>
<dbReference type="FunFam" id="2.40.50.100:FF:000042">
    <property type="entry name" value="50S ribosomal protein L27"/>
    <property type="match status" value="1"/>
</dbReference>
<dbReference type="PRINTS" id="PR00063">
    <property type="entry name" value="RIBOSOMALL27"/>
</dbReference>
<gene>
    <name evidence="9" type="ORF">HANVADRAFT_51001</name>
</gene>
<evidence type="ECO:0000256" key="1">
    <source>
        <dbReference type="ARBA" id="ARBA00004173"/>
    </source>
</evidence>
<keyword evidence="4" id="KW-0496">Mitochondrion</keyword>
<dbReference type="PANTHER" id="PTHR15893:SF0">
    <property type="entry name" value="LARGE RIBOSOMAL SUBUNIT PROTEIN BL27M"/>
    <property type="match status" value="1"/>
</dbReference>
<dbReference type="Pfam" id="PF01016">
    <property type="entry name" value="Ribosomal_L27"/>
    <property type="match status" value="1"/>
</dbReference>
<evidence type="ECO:0000256" key="7">
    <source>
        <dbReference type="ARBA" id="ARBA00035465"/>
    </source>
</evidence>
<dbReference type="OrthoDB" id="1867012at2759"/>
<evidence type="ECO:0000256" key="2">
    <source>
        <dbReference type="ARBA" id="ARBA00010797"/>
    </source>
</evidence>
<evidence type="ECO:0000313" key="10">
    <source>
        <dbReference type="Proteomes" id="UP000092321"/>
    </source>
</evidence>
<comment type="caution">
    <text evidence="9">The sequence shown here is derived from an EMBL/GenBank/DDBJ whole genome shotgun (WGS) entry which is preliminary data.</text>
</comment>
<dbReference type="Gene3D" id="2.40.50.100">
    <property type="match status" value="1"/>
</dbReference>
<name>A0A1B7TJY9_9ASCO</name>
<evidence type="ECO:0000256" key="5">
    <source>
        <dbReference type="ARBA" id="ARBA00023274"/>
    </source>
</evidence>
<comment type="subcellular location">
    <subcellularLocation>
        <location evidence="1">Mitochondrion</location>
    </subcellularLocation>
</comment>
<evidence type="ECO:0000256" key="4">
    <source>
        <dbReference type="ARBA" id="ARBA00023128"/>
    </source>
</evidence>
<accession>A0A1B7TJY9</accession>
<proteinExistence type="inferred from homology"/>
<organism evidence="9 10">
    <name type="scientific">Hanseniaspora valbyensis NRRL Y-1626</name>
    <dbReference type="NCBI Taxonomy" id="766949"/>
    <lineage>
        <taxon>Eukaryota</taxon>
        <taxon>Fungi</taxon>
        <taxon>Dikarya</taxon>
        <taxon>Ascomycota</taxon>
        <taxon>Saccharomycotina</taxon>
        <taxon>Saccharomycetes</taxon>
        <taxon>Saccharomycodales</taxon>
        <taxon>Saccharomycodaceae</taxon>
        <taxon>Hanseniaspora</taxon>
    </lineage>
</organism>
<dbReference type="GO" id="GO:0005762">
    <property type="term" value="C:mitochondrial large ribosomal subunit"/>
    <property type="evidence" value="ECO:0007669"/>
    <property type="project" value="TreeGrafter"/>
</dbReference>
<reference evidence="10" key="1">
    <citation type="journal article" date="2016" name="Proc. Natl. Acad. Sci. U.S.A.">
        <title>Comparative genomics of biotechnologically important yeasts.</title>
        <authorList>
            <person name="Riley R."/>
            <person name="Haridas S."/>
            <person name="Wolfe K.H."/>
            <person name="Lopes M.R."/>
            <person name="Hittinger C.T."/>
            <person name="Goeker M."/>
            <person name="Salamov A.A."/>
            <person name="Wisecaver J.H."/>
            <person name="Long T.M."/>
            <person name="Calvey C.H."/>
            <person name="Aerts A.L."/>
            <person name="Barry K.W."/>
            <person name="Choi C."/>
            <person name="Clum A."/>
            <person name="Coughlan A.Y."/>
            <person name="Deshpande S."/>
            <person name="Douglass A.P."/>
            <person name="Hanson S.J."/>
            <person name="Klenk H.-P."/>
            <person name="LaButti K.M."/>
            <person name="Lapidus A."/>
            <person name="Lindquist E.A."/>
            <person name="Lipzen A.M."/>
            <person name="Meier-Kolthoff J.P."/>
            <person name="Ohm R.A."/>
            <person name="Otillar R.P."/>
            <person name="Pangilinan J.L."/>
            <person name="Peng Y."/>
            <person name="Rokas A."/>
            <person name="Rosa C.A."/>
            <person name="Scheuner C."/>
            <person name="Sibirny A.A."/>
            <person name="Slot J.C."/>
            <person name="Stielow J.B."/>
            <person name="Sun H."/>
            <person name="Kurtzman C.P."/>
            <person name="Blackwell M."/>
            <person name="Grigoriev I.V."/>
            <person name="Jeffries T.W."/>
        </authorList>
    </citation>
    <scope>NUCLEOTIDE SEQUENCE [LARGE SCALE GENOMIC DNA]</scope>
    <source>
        <strain evidence="10">NRRL Y-1626</strain>
    </source>
</reference>
<evidence type="ECO:0000313" key="9">
    <source>
        <dbReference type="EMBL" id="OBA29061.1"/>
    </source>
</evidence>
<evidence type="ECO:0000256" key="6">
    <source>
        <dbReference type="ARBA" id="ARBA00035267"/>
    </source>
</evidence>
<dbReference type="Proteomes" id="UP000092321">
    <property type="component" value="Unassembled WGS sequence"/>
</dbReference>
<sequence length="406" mass="47851">MFKNDLFLTLNKTAKRTATKRAGTSKTSNLDSPGQRLGPKRNENQYVSPHEIIYTQRGTKFYPGDNTYIGRDHTINSKEHGYVRYYIDPFHPRRRFIGIALSMESVLPRDHFLPTERRFGNILLDSTNPREEQQINDLIHSRIDYSNNLKDMEKKEKIQQQMRDRIQFYNEKEQAFKSKLDTGLKSVWGEEFVSSMSNEDKEFANSFIYSMFKKFQYSENIDASFEYTYNEFVYDNQLKEKRGDLVETINTKRQSIIPKYYSYKPIINKVLTEKIKNTIDFNKLDHNLVLKISEDDKLNMKESLIKEVTSIKPFLYTLENENFKKIVSLLDAKKNPTVSQVFNKSELSELKDKIFVNQLPVTWDEVILSDKKDKKAVPMKFYNDKTKELEDVLINKFSMKQNAKGL</sequence>
<evidence type="ECO:0000256" key="8">
    <source>
        <dbReference type="SAM" id="MobiDB-lite"/>
    </source>
</evidence>
<evidence type="ECO:0000256" key="3">
    <source>
        <dbReference type="ARBA" id="ARBA00022980"/>
    </source>
</evidence>
<feature type="region of interest" description="Disordered" evidence="8">
    <location>
        <begin position="17"/>
        <end position="44"/>
    </location>
</feature>
<keyword evidence="3" id="KW-0689">Ribosomal protein</keyword>
<protein>
    <recommendedName>
        <fullName evidence="6">Large ribosomal subunit protein bL27m</fullName>
    </recommendedName>
    <alternativeName>
        <fullName evidence="7">54S ribosomal protein L2, mitochondrial</fullName>
    </alternativeName>
</protein>
<comment type="similarity">
    <text evidence="2">Belongs to the bacterial ribosomal protein bL27 family.</text>
</comment>